<evidence type="ECO:0000256" key="7">
    <source>
        <dbReference type="PIRSR" id="PIRSR001123-1"/>
    </source>
</evidence>
<dbReference type="SUPFAM" id="SSF101821">
    <property type="entry name" value="Aminopeptidase/glucanase lid domain"/>
    <property type="match status" value="1"/>
</dbReference>
<dbReference type="GO" id="GO:0006508">
    <property type="term" value="P:proteolysis"/>
    <property type="evidence" value="ECO:0007669"/>
    <property type="project" value="UniProtKB-KW"/>
</dbReference>
<evidence type="ECO:0000313" key="9">
    <source>
        <dbReference type="EMBL" id="MDA3730862.1"/>
    </source>
</evidence>
<feature type="active site" description="Proton acceptor" evidence="7">
    <location>
        <position position="206"/>
    </location>
</feature>
<dbReference type="PANTHER" id="PTHR32481">
    <property type="entry name" value="AMINOPEPTIDASE"/>
    <property type="match status" value="1"/>
</dbReference>
<dbReference type="Proteomes" id="UP001169242">
    <property type="component" value="Unassembled WGS sequence"/>
</dbReference>
<evidence type="ECO:0000256" key="6">
    <source>
        <dbReference type="PIRNR" id="PIRNR001123"/>
    </source>
</evidence>
<keyword evidence="3" id="KW-0645">Protease</keyword>
<gene>
    <name evidence="9" type="ORF">PBV87_05030</name>
</gene>
<dbReference type="Pfam" id="PF05343">
    <property type="entry name" value="Peptidase_M42"/>
    <property type="match status" value="1"/>
</dbReference>
<reference evidence="9" key="1">
    <citation type="journal article" date="2023" name="Int. J. Syst. Evol. Microbiol.">
        <title>&lt;i&gt;Holtiella tumoricola&lt;/i&gt; gen. nov. sp. nov., isolated from a human clinical sample.</title>
        <authorList>
            <person name="Allen-Vercoe E."/>
            <person name="Daigneault M.C."/>
            <person name="Vancuren S.J."/>
            <person name="Cochrane K."/>
            <person name="O'Neal L.L."/>
            <person name="Sankaranarayanan K."/>
            <person name="Lawson P.A."/>
        </authorList>
    </citation>
    <scope>NUCLEOTIDE SEQUENCE</scope>
    <source>
        <strain evidence="9">CC70A</strain>
    </source>
</reference>
<evidence type="ECO:0000256" key="1">
    <source>
        <dbReference type="ARBA" id="ARBA00006272"/>
    </source>
</evidence>
<dbReference type="Gene3D" id="2.40.30.40">
    <property type="entry name" value="Peptidase M42, domain 2"/>
    <property type="match status" value="1"/>
</dbReference>
<keyword evidence="2" id="KW-0031">Aminopeptidase</keyword>
<evidence type="ECO:0000313" key="10">
    <source>
        <dbReference type="Proteomes" id="UP001169242"/>
    </source>
</evidence>
<comment type="cofactor">
    <cofactor evidence="8">
        <name>a divalent metal cation</name>
        <dbReference type="ChEBI" id="CHEBI:60240"/>
    </cofactor>
    <text evidence="8">Binds 2 divalent metal cations per subunit.</text>
</comment>
<comment type="similarity">
    <text evidence="1 6">Belongs to the peptidase M42 family.</text>
</comment>
<dbReference type="RefSeq" id="WP_053984425.1">
    <property type="nucleotide sequence ID" value="NZ_JAQIFT010000016.1"/>
</dbReference>
<comment type="caution">
    <text evidence="9">The sequence shown here is derived from an EMBL/GenBank/DDBJ whole genome shotgun (WGS) entry which is preliminary data.</text>
</comment>
<dbReference type="PANTHER" id="PTHR32481:SF0">
    <property type="entry name" value="AMINOPEPTIDASE YPDE-RELATED"/>
    <property type="match status" value="1"/>
</dbReference>
<sequence length="351" mass="37993">MEATSKAFLEQLITTPSPSGDEVAVQRVWMDYVKGFAHQIETDMIGNVMASVNPDNPFKIMLAGHCDEIAFMVSYIDSNGYIYVTKAGGINPKVALGMTVKVLGHEGTLKGIVGVKPQHKGGPKDKIEVSDLYIDCGANTKEEVEKFVMIGDYVIYDTNYEYLLNDKIVGRGLDNRTGAFIVAEVLRRIADKDPKVAVYAVSTVNEETNMGGAYFAASHINPTMAIACDVSFATDHPDMSPKESGEIALGKGPILSKGAPISKKINGLLEKVAKVNELPIQYELTPGSTGTDADRIRLTGKGVPVALVSLPLRYMHAPCEVASLKDIETEIELLVQMILSLDGTENLKPLE</sequence>
<dbReference type="InterPro" id="IPR051464">
    <property type="entry name" value="Peptidase_M42_aminopept"/>
</dbReference>
<feature type="binding site" evidence="8">
    <location>
        <position position="316"/>
    </location>
    <ligand>
        <name>Zn(2+)</name>
        <dbReference type="ChEBI" id="CHEBI:29105"/>
        <label>2</label>
    </ligand>
</feature>
<dbReference type="Gene3D" id="3.40.630.10">
    <property type="entry name" value="Zn peptidases"/>
    <property type="match status" value="1"/>
</dbReference>
<proteinExistence type="inferred from homology"/>
<keyword evidence="4 8" id="KW-0479">Metal-binding</keyword>
<dbReference type="GO" id="GO:0046872">
    <property type="term" value="F:metal ion binding"/>
    <property type="evidence" value="ECO:0007669"/>
    <property type="project" value="UniProtKB-UniRule"/>
</dbReference>
<evidence type="ECO:0000256" key="3">
    <source>
        <dbReference type="ARBA" id="ARBA00022670"/>
    </source>
</evidence>
<dbReference type="EMBL" id="JAQIFT010000016">
    <property type="protein sequence ID" value="MDA3730862.1"/>
    <property type="molecule type" value="Genomic_DNA"/>
</dbReference>
<evidence type="ECO:0000256" key="4">
    <source>
        <dbReference type="ARBA" id="ARBA00022723"/>
    </source>
</evidence>
<dbReference type="GO" id="GO:0004177">
    <property type="term" value="F:aminopeptidase activity"/>
    <property type="evidence" value="ECO:0007669"/>
    <property type="project" value="UniProtKB-UniRule"/>
</dbReference>
<protein>
    <submittedName>
        <fullName evidence="9">M20/M25/M40 family metallo-hydrolase</fullName>
    </submittedName>
</protein>
<keyword evidence="5" id="KW-0378">Hydrolase</keyword>
<dbReference type="InterPro" id="IPR023367">
    <property type="entry name" value="Peptidase_M42_dom2"/>
</dbReference>
<feature type="binding site" evidence="8">
    <location>
        <position position="174"/>
    </location>
    <ligand>
        <name>Zn(2+)</name>
        <dbReference type="ChEBI" id="CHEBI:29105"/>
        <label>1</label>
    </ligand>
</feature>
<feature type="binding site" evidence="8">
    <location>
        <position position="174"/>
    </location>
    <ligand>
        <name>Zn(2+)</name>
        <dbReference type="ChEBI" id="CHEBI:29105"/>
        <label>2</label>
    </ligand>
</feature>
<feature type="binding site" evidence="8">
    <location>
        <position position="207"/>
    </location>
    <ligand>
        <name>Zn(2+)</name>
        <dbReference type="ChEBI" id="CHEBI:29105"/>
        <label>2</label>
    </ligand>
</feature>
<dbReference type="InterPro" id="IPR008007">
    <property type="entry name" value="Peptidase_M42"/>
</dbReference>
<name>A0AA42IZV5_9FIRM</name>
<evidence type="ECO:0000256" key="5">
    <source>
        <dbReference type="ARBA" id="ARBA00022801"/>
    </source>
</evidence>
<dbReference type="PIRSF" id="PIRSF001123">
    <property type="entry name" value="PepA_GA"/>
    <property type="match status" value="1"/>
</dbReference>
<organism evidence="9 10">
    <name type="scientific">Holtiella tumoricola</name>
    <dbReference type="NCBI Taxonomy" id="3018743"/>
    <lineage>
        <taxon>Bacteria</taxon>
        <taxon>Bacillati</taxon>
        <taxon>Bacillota</taxon>
        <taxon>Clostridia</taxon>
        <taxon>Lachnospirales</taxon>
        <taxon>Cellulosilyticaceae</taxon>
        <taxon>Holtiella</taxon>
    </lineage>
</organism>
<keyword evidence="10" id="KW-1185">Reference proteome</keyword>
<accession>A0AA42IZV5</accession>
<dbReference type="AlphaFoldDB" id="A0AA42IZV5"/>
<evidence type="ECO:0000256" key="2">
    <source>
        <dbReference type="ARBA" id="ARBA00022438"/>
    </source>
</evidence>
<dbReference type="SUPFAM" id="SSF53187">
    <property type="entry name" value="Zn-dependent exopeptidases"/>
    <property type="match status" value="1"/>
</dbReference>
<evidence type="ECO:0000256" key="8">
    <source>
        <dbReference type="PIRSR" id="PIRSR001123-2"/>
    </source>
</evidence>
<feature type="binding site" evidence="8">
    <location>
        <position position="229"/>
    </location>
    <ligand>
        <name>Zn(2+)</name>
        <dbReference type="ChEBI" id="CHEBI:29105"/>
        <label>1</label>
    </ligand>
</feature>
<feature type="binding site" evidence="8">
    <location>
        <position position="65"/>
    </location>
    <ligand>
        <name>Zn(2+)</name>
        <dbReference type="ChEBI" id="CHEBI:29105"/>
        <label>1</label>
    </ligand>
</feature>